<keyword evidence="2 4" id="KW-0808">Transferase</keyword>
<evidence type="ECO:0000256" key="1">
    <source>
        <dbReference type="ARBA" id="ARBA00010990"/>
    </source>
</evidence>
<dbReference type="InterPro" id="IPR050559">
    <property type="entry name" value="P-Pant_transferase_sf"/>
</dbReference>
<dbReference type="GO" id="GO:0000287">
    <property type="term" value="F:magnesium ion binding"/>
    <property type="evidence" value="ECO:0007669"/>
    <property type="project" value="InterPro"/>
</dbReference>
<sequence>MQKIWIVKLPDKDAHFLKEQLLKKLAKPFKVRAKRYLNLESSLCFMTGRLLLKKVLNKNNISSKLLDELQYSEEGKPSFLNYNFSISHSNWYVSLIFGTTFSVGIDIEKKRSIDIKLFKYLFTALEWKSIMDAENPIDHFYWFWVRKEALLKAVGCSLKDLKQLEINEHYGSYKGKHYYFKPFYFDTKFNGIIATEEQLEIKVEFVDINELLEK</sequence>
<reference evidence="4 5" key="1">
    <citation type="submission" date="2019-08" db="EMBL/GenBank/DDBJ databases">
        <title>Draft genome sequence of Ulvibacter marinus type strain NBRC 109484.</title>
        <authorList>
            <person name="Kawano K."/>
            <person name="Ushijima N."/>
            <person name="Kihara M."/>
            <person name="Itoh H."/>
        </authorList>
    </citation>
    <scope>NUCLEOTIDE SEQUENCE [LARGE SCALE GENOMIC DNA]</scope>
    <source>
        <strain evidence="4 5">NBRC 109484</strain>
    </source>
</reference>
<evidence type="ECO:0000313" key="4">
    <source>
        <dbReference type="EMBL" id="GER58789.1"/>
    </source>
</evidence>
<dbReference type="EMBL" id="BKCG01000001">
    <property type="protein sequence ID" value="GER58789.1"/>
    <property type="molecule type" value="Genomic_DNA"/>
</dbReference>
<name>A0A5J4IN71_9FLAO</name>
<dbReference type="Gene3D" id="3.90.470.20">
    <property type="entry name" value="4'-phosphopantetheinyl transferase domain"/>
    <property type="match status" value="2"/>
</dbReference>
<organism evidence="4 5">
    <name type="scientific">Patiriisocius marinus</name>
    <dbReference type="NCBI Taxonomy" id="1397112"/>
    <lineage>
        <taxon>Bacteria</taxon>
        <taxon>Pseudomonadati</taxon>
        <taxon>Bacteroidota</taxon>
        <taxon>Flavobacteriia</taxon>
        <taxon>Flavobacteriales</taxon>
        <taxon>Flavobacteriaceae</taxon>
        <taxon>Patiriisocius</taxon>
    </lineage>
</organism>
<comment type="caution">
    <text evidence="4">The sequence shown here is derived from an EMBL/GenBank/DDBJ whole genome shotgun (WGS) entry which is preliminary data.</text>
</comment>
<dbReference type="GO" id="GO:0019878">
    <property type="term" value="P:lysine biosynthetic process via aminoadipic acid"/>
    <property type="evidence" value="ECO:0007669"/>
    <property type="project" value="TreeGrafter"/>
</dbReference>
<dbReference type="RefSeq" id="WP_151672843.1">
    <property type="nucleotide sequence ID" value="NZ_BKCG01000001.1"/>
</dbReference>
<dbReference type="GO" id="GO:0005829">
    <property type="term" value="C:cytosol"/>
    <property type="evidence" value="ECO:0007669"/>
    <property type="project" value="TreeGrafter"/>
</dbReference>
<comment type="similarity">
    <text evidence="1">Belongs to the P-Pant transferase superfamily. Gsp/Sfp/HetI/AcpT family.</text>
</comment>
<dbReference type="InterPro" id="IPR037143">
    <property type="entry name" value="4-PPantetheinyl_Trfase_dom_sf"/>
</dbReference>
<evidence type="ECO:0000259" key="3">
    <source>
        <dbReference type="Pfam" id="PF01648"/>
    </source>
</evidence>
<dbReference type="AlphaFoldDB" id="A0A5J4IN71"/>
<dbReference type="PANTHER" id="PTHR12215:SF10">
    <property type="entry name" value="L-AMINOADIPATE-SEMIALDEHYDE DEHYDROGENASE-PHOSPHOPANTETHEINYL TRANSFERASE"/>
    <property type="match status" value="1"/>
</dbReference>
<gene>
    <name evidence="4" type="ORF">ULMA_08970</name>
</gene>
<dbReference type="OrthoDB" id="9808281at2"/>
<evidence type="ECO:0000256" key="2">
    <source>
        <dbReference type="ARBA" id="ARBA00022679"/>
    </source>
</evidence>
<proteinExistence type="inferred from homology"/>
<dbReference type="SUPFAM" id="SSF56214">
    <property type="entry name" value="4'-phosphopantetheinyl transferase"/>
    <property type="match status" value="2"/>
</dbReference>
<dbReference type="Proteomes" id="UP000326509">
    <property type="component" value="Unassembled WGS sequence"/>
</dbReference>
<accession>A0A5J4IN71</accession>
<evidence type="ECO:0000313" key="5">
    <source>
        <dbReference type="Proteomes" id="UP000326509"/>
    </source>
</evidence>
<dbReference type="PANTHER" id="PTHR12215">
    <property type="entry name" value="PHOSPHOPANTETHEINE TRANSFERASE"/>
    <property type="match status" value="1"/>
</dbReference>
<feature type="domain" description="4'-phosphopantetheinyl transferase" evidence="3">
    <location>
        <begin position="102"/>
        <end position="171"/>
    </location>
</feature>
<dbReference type="GO" id="GO:0008897">
    <property type="term" value="F:holo-[acyl-carrier-protein] synthase activity"/>
    <property type="evidence" value="ECO:0007669"/>
    <property type="project" value="InterPro"/>
</dbReference>
<dbReference type="Pfam" id="PF01648">
    <property type="entry name" value="ACPS"/>
    <property type="match status" value="1"/>
</dbReference>
<dbReference type="InterPro" id="IPR008278">
    <property type="entry name" value="4-PPantetheinyl_Trfase_dom"/>
</dbReference>
<protein>
    <submittedName>
        <fullName evidence="4">4'-phosphopantetheinyl transferase</fullName>
    </submittedName>
</protein>
<keyword evidence="5" id="KW-1185">Reference proteome</keyword>